<comment type="caution">
    <text evidence="2">The sequence shown here is derived from an EMBL/GenBank/DDBJ whole genome shotgun (WGS) entry which is preliminary data.</text>
</comment>
<dbReference type="AlphaFoldDB" id="A0A2P6F8Q5"/>
<dbReference type="Proteomes" id="UP000031565">
    <property type="component" value="Unassembled WGS sequence"/>
</dbReference>
<reference evidence="2" key="3">
    <citation type="submission" date="2017-11" db="EMBL/GenBank/DDBJ databases">
        <title>Cell-free culture of the endosymbiotic bacteria Spiroplasma poulsonii highlights bacterial genes involved in host-symbiont interactions.</title>
        <authorList>
            <person name="Masson F."/>
            <person name="Calderon Copete S.P."/>
            <person name="Schupfer F."/>
            <person name="Garcia-Arraez G."/>
            <person name="Lemaitre B."/>
        </authorList>
    </citation>
    <scope>NUCLEOTIDE SEQUENCE</scope>
    <source>
        <strain evidence="2">MSRO</strain>
    </source>
</reference>
<accession>A0A2P6F8Q5</accession>
<dbReference type="EMBL" id="JTLV02000006">
    <property type="protein sequence ID" value="PQM29839.1"/>
    <property type="molecule type" value="Genomic_DNA"/>
</dbReference>
<evidence type="ECO:0000313" key="2">
    <source>
        <dbReference type="EMBL" id="PQM29839.1"/>
    </source>
</evidence>
<proteinExistence type="predicted"/>
<evidence type="ECO:0000313" key="1">
    <source>
        <dbReference type="EMBL" id="PQM29772.1"/>
    </source>
</evidence>
<protein>
    <submittedName>
        <fullName evidence="2">Uncharacterized protein</fullName>
    </submittedName>
</protein>
<evidence type="ECO:0000313" key="5">
    <source>
        <dbReference type="Proteomes" id="UP000031565"/>
    </source>
</evidence>
<gene>
    <name evidence="4" type="ORF">SMSRO_SF025380</name>
    <name evidence="2" type="ORF">SMSRO_SF027220</name>
    <name evidence="3" type="ORF">SMSRO_SF027710</name>
    <name evidence="1" type="ORF">SMSRO_SF029400</name>
</gene>
<dbReference type="RefSeq" id="WP_258272977.1">
    <property type="nucleotide sequence ID" value="NZ_JTLV02000004.1"/>
</dbReference>
<dbReference type="EMBL" id="JTLV02000006">
    <property type="protein sequence ID" value="PQM29888.1"/>
    <property type="molecule type" value="Genomic_DNA"/>
</dbReference>
<dbReference type="EMBL" id="JTLV02000004">
    <property type="protein sequence ID" value="PQM30066.1"/>
    <property type="molecule type" value="Genomic_DNA"/>
</dbReference>
<keyword evidence="5" id="KW-1185">Reference proteome</keyword>
<dbReference type="EMBL" id="JTLV02000007">
    <property type="protein sequence ID" value="PQM29772.1"/>
    <property type="molecule type" value="Genomic_DNA"/>
</dbReference>
<name>A0A2P6F8Q5_9MOLU</name>
<sequence length="42" mass="5053">MFYKTNQTIKTIKKTKTRVNSYKPSNLKNKYRNQLRGVLYGK</sequence>
<organism evidence="2 5">
    <name type="scientific">Spiroplasma poulsonii</name>
    <dbReference type="NCBI Taxonomy" id="2138"/>
    <lineage>
        <taxon>Bacteria</taxon>
        <taxon>Bacillati</taxon>
        <taxon>Mycoplasmatota</taxon>
        <taxon>Mollicutes</taxon>
        <taxon>Entomoplasmatales</taxon>
        <taxon>Spiroplasmataceae</taxon>
        <taxon>Spiroplasma</taxon>
    </lineage>
</organism>
<evidence type="ECO:0000313" key="4">
    <source>
        <dbReference type="EMBL" id="PQM30066.1"/>
    </source>
</evidence>
<reference evidence="2" key="1">
    <citation type="submission" date="2014-10" db="EMBL/GenBank/DDBJ databases">
        <authorList>
            <person name="Seo M.-J."/>
            <person name="Seok Y.J."/>
            <person name="Cha I.-T."/>
        </authorList>
    </citation>
    <scope>NUCLEOTIDE SEQUENCE</scope>
    <source>
        <strain evidence="2">MSRO</strain>
    </source>
</reference>
<reference evidence="2 5" key="2">
    <citation type="journal article" date="2015" name="MBio">
        <title>Genome sequence of the Drosophila melanogaster male-killing Spiroplasma strain MSRO endosymbiont.</title>
        <authorList>
            <person name="Paredes J.C."/>
            <person name="Herren J.K."/>
            <person name="Schupfer F."/>
            <person name="Marin R."/>
            <person name="Claverol S."/>
            <person name="Kuo C.H."/>
            <person name="Lemaitre B."/>
            <person name="Beven L."/>
        </authorList>
    </citation>
    <scope>NUCLEOTIDE SEQUENCE [LARGE SCALE GENOMIC DNA]</scope>
    <source>
        <strain evidence="2 5">MSRO</strain>
    </source>
</reference>
<evidence type="ECO:0000313" key="3">
    <source>
        <dbReference type="EMBL" id="PQM29888.1"/>
    </source>
</evidence>